<name>A0A1A9I4W9_9BACT</name>
<dbReference type="PANTHER" id="PTHR43711">
    <property type="entry name" value="TWO-COMPONENT HISTIDINE KINASE"/>
    <property type="match status" value="1"/>
</dbReference>
<dbReference type="Pfam" id="PF00512">
    <property type="entry name" value="HisKA"/>
    <property type="match status" value="1"/>
</dbReference>
<evidence type="ECO:0000256" key="1">
    <source>
        <dbReference type="ARBA" id="ARBA00000085"/>
    </source>
</evidence>
<evidence type="ECO:0000256" key="3">
    <source>
        <dbReference type="ARBA" id="ARBA00022553"/>
    </source>
</evidence>
<dbReference type="SMART" id="SM00388">
    <property type="entry name" value="HisKA"/>
    <property type="match status" value="1"/>
</dbReference>
<keyword evidence="10" id="KW-1185">Reference proteome</keyword>
<feature type="transmembrane region" description="Helical" evidence="7">
    <location>
        <begin position="145"/>
        <end position="166"/>
    </location>
</feature>
<accession>A0A1A9I4W9</accession>
<dbReference type="CDD" id="cd00082">
    <property type="entry name" value="HisKA"/>
    <property type="match status" value="1"/>
</dbReference>
<keyword evidence="5 9" id="KW-0418">Kinase</keyword>
<feature type="domain" description="Histidine kinase" evidence="8">
    <location>
        <begin position="225"/>
        <end position="437"/>
    </location>
</feature>
<sequence length="440" mass="50606">MKLQTKLSLFAAAVTIGFLALFVGLLPYLMQRIAFQNTNKTLIQQRNKVLSAIKKNGIDFYLEGDTAYGSYSMLKDEYISLEPFNDQSVSGRLQTAQRIIDRDTISYRILTDTFTVNQQPYLLEIGKKVTTITEDGIALQKNTSYILVMLAVFIIVVQLFYTRYLLKPLDYIIRTRLIKRTFPFKDPKHPLKTTTYDFSYLDASIRALMQQVNDAFEKEKEFTSNASHELMTPISILQSKLENMLMDPGLPDDTVPKLEDMMRIVNRLKKIVNSLLLISRIESEQYTFNDQVSVKRMVREVLEELQHRIIEKGLIINEALSNTVTLHHVNKDLLFQLFYNLIHNAIKFSKSKGAITIKDQTENGVYSIFIIDTGVGMNKNQLERIFDRFKKDQYQREGFGLGLSIVKSIADYLGIKITVTSQPNQGTAFDLQFSRAHLEQ</sequence>
<keyword evidence="7" id="KW-1133">Transmembrane helix</keyword>
<dbReference type="InterPro" id="IPR036890">
    <property type="entry name" value="HATPase_C_sf"/>
</dbReference>
<dbReference type="STRING" id="1176587.A8C56_12755"/>
<dbReference type="PANTHER" id="PTHR43711:SF28">
    <property type="entry name" value="SENSOR HISTIDINE KINASE YXDK"/>
    <property type="match status" value="1"/>
</dbReference>
<feature type="transmembrane region" description="Helical" evidence="7">
    <location>
        <begin position="7"/>
        <end position="30"/>
    </location>
</feature>
<dbReference type="SMART" id="SM00387">
    <property type="entry name" value="HATPase_c"/>
    <property type="match status" value="1"/>
</dbReference>
<protein>
    <recommendedName>
        <fullName evidence="2">histidine kinase</fullName>
        <ecNumber evidence="2">2.7.13.3</ecNumber>
    </recommendedName>
</protein>
<dbReference type="Proteomes" id="UP000077667">
    <property type="component" value="Chromosome"/>
</dbReference>
<proteinExistence type="predicted"/>
<evidence type="ECO:0000256" key="4">
    <source>
        <dbReference type="ARBA" id="ARBA00022679"/>
    </source>
</evidence>
<dbReference type="Pfam" id="PF02518">
    <property type="entry name" value="HATPase_c"/>
    <property type="match status" value="1"/>
</dbReference>
<dbReference type="KEGG" id="nia:A8C56_12755"/>
<organism evidence="9 10">
    <name type="scientific">Niabella ginsenosidivorans</name>
    <dbReference type="NCBI Taxonomy" id="1176587"/>
    <lineage>
        <taxon>Bacteria</taxon>
        <taxon>Pseudomonadati</taxon>
        <taxon>Bacteroidota</taxon>
        <taxon>Chitinophagia</taxon>
        <taxon>Chitinophagales</taxon>
        <taxon>Chitinophagaceae</taxon>
        <taxon>Niabella</taxon>
    </lineage>
</organism>
<dbReference type="InterPro" id="IPR050736">
    <property type="entry name" value="Sensor_HK_Regulatory"/>
</dbReference>
<dbReference type="SUPFAM" id="SSF55874">
    <property type="entry name" value="ATPase domain of HSP90 chaperone/DNA topoisomerase II/histidine kinase"/>
    <property type="match status" value="1"/>
</dbReference>
<evidence type="ECO:0000256" key="7">
    <source>
        <dbReference type="SAM" id="Phobius"/>
    </source>
</evidence>
<evidence type="ECO:0000256" key="5">
    <source>
        <dbReference type="ARBA" id="ARBA00022777"/>
    </source>
</evidence>
<dbReference type="EC" id="2.7.13.3" evidence="2"/>
<keyword evidence="7" id="KW-0812">Transmembrane</keyword>
<dbReference type="RefSeq" id="WP_067756603.1">
    <property type="nucleotide sequence ID" value="NZ_CP015772.1"/>
</dbReference>
<dbReference type="SUPFAM" id="SSF47384">
    <property type="entry name" value="Homodimeric domain of signal transducing histidine kinase"/>
    <property type="match status" value="1"/>
</dbReference>
<dbReference type="AlphaFoldDB" id="A0A1A9I4W9"/>
<keyword evidence="3" id="KW-0597">Phosphoprotein</keyword>
<dbReference type="InterPro" id="IPR003661">
    <property type="entry name" value="HisK_dim/P_dom"/>
</dbReference>
<evidence type="ECO:0000256" key="2">
    <source>
        <dbReference type="ARBA" id="ARBA00012438"/>
    </source>
</evidence>
<dbReference type="Gene3D" id="1.10.287.130">
    <property type="match status" value="1"/>
</dbReference>
<evidence type="ECO:0000313" key="9">
    <source>
        <dbReference type="EMBL" id="ANH81732.1"/>
    </source>
</evidence>
<dbReference type="PROSITE" id="PS50109">
    <property type="entry name" value="HIS_KIN"/>
    <property type="match status" value="1"/>
</dbReference>
<evidence type="ECO:0000313" key="10">
    <source>
        <dbReference type="Proteomes" id="UP000077667"/>
    </source>
</evidence>
<evidence type="ECO:0000256" key="6">
    <source>
        <dbReference type="ARBA" id="ARBA00023012"/>
    </source>
</evidence>
<comment type="catalytic activity">
    <reaction evidence="1">
        <text>ATP + protein L-histidine = ADP + protein N-phospho-L-histidine.</text>
        <dbReference type="EC" id="2.7.13.3"/>
    </reaction>
</comment>
<keyword evidence="6" id="KW-0902">Two-component regulatory system</keyword>
<dbReference type="InterPro" id="IPR036097">
    <property type="entry name" value="HisK_dim/P_sf"/>
</dbReference>
<keyword evidence="4" id="KW-0808">Transferase</keyword>
<dbReference type="Gene3D" id="3.30.565.10">
    <property type="entry name" value="Histidine kinase-like ATPase, C-terminal domain"/>
    <property type="match status" value="1"/>
</dbReference>
<dbReference type="GO" id="GO:0000155">
    <property type="term" value="F:phosphorelay sensor kinase activity"/>
    <property type="evidence" value="ECO:0007669"/>
    <property type="project" value="InterPro"/>
</dbReference>
<dbReference type="PRINTS" id="PR00344">
    <property type="entry name" value="BCTRLSENSOR"/>
</dbReference>
<dbReference type="InterPro" id="IPR005467">
    <property type="entry name" value="His_kinase_dom"/>
</dbReference>
<dbReference type="InterPro" id="IPR003594">
    <property type="entry name" value="HATPase_dom"/>
</dbReference>
<evidence type="ECO:0000259" key="8">
    <source>
        <dbReference type="PROSITE" id="PS50109"/>
    </source>
</evidence>
<keyword evidence="7" id="KW-0472">Membrane</keyword>
<dbReference type="CDD" id="cd00075">
    <property type="entry name" value="HATPase"/>
    <property type="match status" value="1"/>
</dbReference>
<reference evidence="9 10" key="1">
    <citation type="submission" date="2016-05" db="EMBL/GenBank/DDBJ databases">
        <title>Niabella ginsenosidivorans BS26 whole genome sequencing.</title>
        <authorList>
            <person name="Im W.T."/>
            <person name="Siddiqi M.Z."/>
        </authorList>
    </citation>
    <scope>NUCLEOTIDE SEQUENCE [LARGE SCALE GENOMIC DNA]</scope>
    <source>
        <strain evidence="9 10">BS26</strain>
    </source>
</reference>
<dbReference type="InterPro" id="IPR004358">
    <property type="entry name" value="Sig_transdc_His_kin-like_C"/>
</dbReference>
<dbReference type="EMBL" id="CP015772">
    <property type="protein sequence ID" value="ANH81732.1"/>
    <property type="molecule type" value="Genomic_DNA"/>
</dbReference>
<gene>
    <name evidence="9" type="ORF">A8C56_12755</name>
</gene>
<dbReference type="OrthoDB" id="1522504at2"/>